<reference evidence="3 4" key="1">
    <citation type="submission" date="2024-11" db="EMBL/GenBank/DDBJ databases">
        <title>Chromosome-level genome assembly of the freshwater bivalve Anodonta woodiana.</title>
        <authorList>
            <person name="Chen X."/>
        </authorList>
    </citation>
    <scope>NUCLEOTIDE SEQUENCE [LARGE SCALE GENOMIC DNA]</scope>
    <source>
        <strain evidence="3">MN2024</strain>
        <tissue evidence="3">Gills</tissue>
    </source>
</reference>
<evidence type="ECO:0000313" key="3">
    <source>
        <dbReference type="EMBL" id="KAL3848022.1"/>
    </source>
</evidence>
<keyword evidence="1" id="KW-0833">Ubl conjugation pathway</keyword>
<evidence type="ECO:0000259" key="2">
    <source>
        <dbReference type="Pfam" id="PF00632"/>
    </source>
</evidence>
<gene>
    <name evidence="3" type="ORF">ACJMK2_018906</name>
</gene>
<dbReference type="EMBL" id="JBJQND010000016">
    <property type="protein sequence ID" value="KAL3848022.1"/>
    <property type="molecule type" value="Genomic_DNA"/>
</dbReference>
<organism evidence="3 4">
    <name type="scientific">Sinanodonta woodiana</name>
    <name type="common">Chinese pond mussel</name>
    <name type="synonym">Anodonta woodiana</name>
    <dbReference type="NCBI Taxonomy" id="1069815"/>
    <lineage>
        <taxon>Eukaryota</taxon>
        <taxon>Metazoa</taxon>
        <taxon>Spiralia</taxon>
        <taxon>Lophotrochozoa</taxon>
        <taxon>Mollusca</taxon>
        <taxon>Bivalvia</taxon>
        <taxon>Autobranchia</taxon>
        <taxon>Heteroconchia</taxon>
        <taxon>Palaeoheterodonta</taxon>
        <taxon>Unionida</taxon>
        <taxon>Unionoidea</taxon>
        <taxon>Unionidae</taxon>
        <taxon>Unioninae</taxon>
        <taxon>Sinanodonta</taxon>
    </lineage>
</organism>
<dbReference type="InterPro" id="IPR000569">
    <property type="entry name" value="HECT_dom"/>
</dbReference>
<evidence type="ECO:0000256" key="1">
    <source>
        <dbReference type="ARBA" id="ARBA00022786"/>
    </source>
</evidence>
<comment type="caution">
    <text evidence="3">The sequence shown here is derived from an EMBL/GenBank/DDBJ whole genome shotgun (WGS) entry which is preliminary data.</text>
</comment>
<dbReference type="SUPFAM" id="SSF56204">
    <property type="entry name" value="Hect, E3 ligase catalytic domain"/>
    <property type="match status" value="1"/>
</dbReference>
<evidence type="ECO:0000313" key="4">
    <source>
        <dbReference type="Proteomes" id="UP001634394"/>
    </source>
</evidence>
<dbReference type="Proteomes" id="UP001634394">
    <property type="component" value="Unassembled WGS sequence"/>
</dbReference>
<sequence length="128" mass="14306">MHNGPLPCFLSEQELEALLSQNLSPGQAQFRDGLNRLGCYSEDATYQKFIAYLREVSGGRRGTEKAKVTLDKILQFVTASAEIPVLGYYMPPKIEFFDDGSMLPRSSTCILYLPFGHLPDDTALFSFC</sequence>
<dbReference type="Gene3D" id="3.30.2410.10">
    <property type="entry name" value="Hect, E3 ligase catalytic domain"/>
    <property type="match status" value="1"/>
</dbReference>
<name>A0ABD3UG84_SINWO</name>
<feature type="domain" description="HECT" evidence="2">
    <location>
        <begin position="9"/>
        <end position="113"/>
    </location>
</feature>
<accession>A0ABD3UG84</accession>
<keyword evidence="4" id="KW-1185">Reference proteome</keyword>
<protein>
    <recommendedName>
        <fullName evidence="2">HECT domain-containing protein</fullName>
    </recommendedName>
</protein>
<dbReference type="Pfam" id="PF00632">
    <property type="entry name" value="HECT"/>
    <property type="match status" value="1"/>
</dbReference>
<dbReference type="AlphaFoldDB" id="A0ABD3UG84"/>
<proteinExistence type="predicted"/>
<dbReference type="InterPro" id="IPR035983">
    <property type="entry name" value="Hect_E3_ubiquitin_ligase"/>
</dbReference>